<comment type="caution">
    <text evidence="2">The sequence shown here is derived from an EMBL/GenBank/DDBJ whole genome shotgun (WGS) entry which is preliminary data.</text>
</comment>
<evidence type="ECO:0000259" key="1">
    <source>
        <dbReference type="Pfam" id="PF21530"/>
    </source>
</evidence>
<gene>
    <name evidence="2" type="ORF">D0Y65_006695</name>
</gene>
<evidence type="ECO:0000313" key="2">
    <source>
        <dbReference type="EMBL" id="RZC19955.1"/>
    </source>
</evidence>
<organism evidence="2 3">
    <name type="scientific">Glycine soja</name>
    <name type="common">Wild soybean</name>
    <dbReference type="NCBI Taxonomy" id="3848"/>
    <lineage>
        <taxon>Eukaryota</taxon>
        <taxon>Viridiplantae</taxon>
        <taxon>Streptophyta</taxon>
        <taxon>Embryophyta</taxon>
        <taxon>Tracheophyta</taxon>
        <taxon>Spermatophyta</taxon>
        <taxon>Magnoliopsida</taxon>
        <taxon>eudicotyledons</taxon>
        <taxon>Gunneridae</taxon>
        <taxon>Pentapetalae</taxon>
        <taxon>rosids</taxon>
        <taxon>fabids</taxon>
        <taxon>Fabales</taxon>
        <taxon>Fabaceae</taxon>
        <taxon>Papilionoideae</taxon>
        <taxon>50 kb inversion clade</taxon>
        <taxon>NPAAA clade</taxon>
        <taxon>indigoferoid/millettioid clade</taxon>
        <taxon>Phaseoleae</taxon>
        <taxon>Glycine</taxon>
        <taxon>Glycine subgen. Soja</taxon>
    </lineage>
</organism>
<sequence>MLIRNLDQADGLCNGTKLIITRLGSNVVESEHSSDCLATIRFTTPLRIQKNLLQVPLSFHSQWMYRYPNFFQQQLPDLSMVTKNLLPFSVHGLAKRTQWDVTIHNGVPSIADPWFHFLHEKKLMPEDEVVFYYRLDDHAWELLIRKDIEWDNEDINFDN</sequence>
<proteinExistence type="predicted"/>
<name>A0A445L9U7_GLYSO</name>
<protein>
    <recommendedName>
        <fullName evidence="1">DNA helicase Pif1-like 2B domain-containing protein</fullName>
    </recommendedName>
</protein>
<dbReference type="Proteomes" id="UP000289340">
    <property type="component" value="Chromosome 3"/>
</dbReference>
<evidence type="ECO:0000313" key="3">
    <source>
        <dbReference type="Proteomes" id="UP000289340"/>
    </source>
</evidence>
<feature type="domain" description="DNA helicase Pif1-like 2B" evidence="1">
    <location>
        <begin position="1"/>
        <end position="23"/>
    </location>
</feature>
<reference evidence="2 3" key="1">
    <citation type="submission" date="2018-09" db="EMBL/GenBank/DDBJ databases">
        <title>A high-quality reference genome of wild soybean provides a powerful tool to mine soybean genomes.</title>
        <authorList>
            <person name="Xie M."/>
            <person name="Chung C.Y.L."/>
            <person name="Li M.-W."/>
            <person name="Wong F.-L."/>
            <person name="Chan T.-F."/>
            <person name="Lam H.-M."/>
        </authorList>
    </citation>
    <scope>NUCLEOTIDE SEQUENCE [LARGE SCALE GENOMIC DNA]</scope>
    <source>
        <strain evidence="3">cv. W05</strain>
        <tissue evidence="2">Hypocotyl of etiolated seedlings</tissue>
    </source>
</reference>
<dbReference type="AlphaFoldDB" id="A0A445L9U7"/>
<dbReference type="InterPro" id="IPR049163">
    <property type="entry name" value="Pif1-like_2B_dom"/>
</dbReference>
<dbReference type="EMBL" id="QZWG01000003">
    <property type="protein sequence ID" value="RZC19955.1"/>
    <property type="molecule type" value="Genomic_DNA"/>
</dbReference>
<keyword evidence="3" id="KW-1185">Reference proteome</keyword>
<accession>A0A445L9U7</accession>
<dbReference type="Pfam" id="PF21530">
    <property type="entry name" value="Pif1_2B_dom"/>
    <property type="match status" value="1"/>
</dbReference>